<organism evidence="1 2">
    <name type="scientific">Promethearchaeum syntrophicum</name>
    <dbReference type="NCBI Taxonomy" id="2594042"/>
    <lineage>
        <taxon>Archaea</taxon>
        <taxon>Promethearchaeati</taxon>
        <taxon>Promethearchaeota</taxon>
        <taxon>Promethearchaeia</taxon>
        <taxon>Promethearchaeales</taxon>
        <taxon>Promethearchaeaceae</taxon>
        <taxon>Promethearchaeum</taxon>
    </lineage>
</organism>
<dbReference type="InterPro" id="IPR036388">
    <property type="entry name" value="WH-like_DNA-bd_sf"/>
</dbReference>
<dbReference type="KEGG" id="psyt:DSAG12_01565"/>
<gene>
    <name evidence="1" type="ORF">DSAG12_01565</name>
</gene>
<name>A0A5B9D8Z3_9ARCH</name>
<dbReference type="Gene3D" id="1.10.10.10">
    <property type="entry name" value="Winged helix-like DNA-binding domain superfamily/Winged helix DNA-binding domain"/>
    <property type="match status" value="1"/>
</dbReference>
<dbReference type="RefSeq" id="WP_147662639.1">
    <property type="nucleotide sequence ID" value="NZ_CP042905.2"/>
</dbReference>
<proteinExistence type="predicted"/>
<dbReference type="GeneID" id="41329559"/>
<dbReference type="InterPro" id="IPR036390">
    <property type="entry name" value="WH_DNA-bd_sf"/>
</dbReference>
<reference evidence="1 2" key="2">
    <citation type="journal article" date="2024" name="Int. J. Syst. Evol. Microbiol.">
        <title>Promethearchaeum syntrophicum gen. nov., sp. nov., an anaerobic, obligately syntrophic archaeon, the first isolate of the lineage 'Asgard' archaea, and proposal of the new archaeal phylum Promethearchaeota phyl. nov. and kingdom Promethearchaeati regn. nov.</title>
        <authorList>
            <person name="Imachi H."/>
            <person name="Nobu M.K."/>
            <person name="Kato S."/>
            <person name="Takaki Y."/>
            <person name="Miyazaki M."/>
            <person name="Miyata M."/>
            <person name="Ogawara M."/>
            <person name="Saito Y."/>
            <person name="Sakai S."/>
            <person name="Tahara Y.O."/>
            <person name="Takano Y."/>
            <person name="Tasumi E."/>
            <person name="Uematsu K."/>
            <person name="Yoshimura T."/>
            <person name="Itoh T."/>
            <person name="Ohkuma M."/>
            <person name="Takai K."/>
        </authorList>
    </citation>
    <scope>NUCLEOTIDE SEQUENCE [LARGE SCALE GENOMIC DNA]</scope>
    <source>
        <strain evidence="1 2">MK-D1</strain>
    </source>
</reference>
<sequence length="182" mass="21882">MWGKDFSYFHDLWKDIRLLLVFNTLKANPDGLTYYDLKKIGKDTIPTSKIYRMMNNLFVQGLLTRNEEQNDQGRPRYKFFISDLGQNYYINLKEALLNQFEYVRQKMPEVQKFDGKKFIDCASFHLWQDPITNPLKSDISIKQKLEFITQMESKLQEKLEFIRKRKVKLEKLIEKDNLIPRS</sequence>
<dbReference type="Proteomes" id="UP000321408">
    <property type="component" value="Chromosome"/>
</dbReference>
<reference evidence="1 2" key="1">
    <citation type="journal article" date="2020" name="Nature">
        <title>Isolation of an archaeon at the prokaryote-eukaryote interface.</title>
        <authorList>
            <person name="Imachi H."/>
            <person name="Nobu M.K."/>
            <person name="Nakahara N."/>
            <person name="Morono Y."/>
            <person name="Ogawara M."/>
            <person name="Takaki Y."/>
            <person name="Takano Y."/>
            <person name="Uematsu K."/>
            <person name="Ikuta T."/>
            <person name="Ito M."/>
            <person name="Matsui Y."/>
            <person name="Miyazaki M."/>
            <person name="Murata K."/>
            <person name="Saito Y."/>
            <person name="Sakai S."/>
            <person name="Song C."/>
            <person name="Tasumi E."/>
            <person name="Yamanaka Y."/>
            <person name="Yamaguchi T."/>
            <person name="Kamagata Y."/>
            <person name="Tamaki H."/>
            <person name="Takai K."/>
        </authorList>
    </citation>
    <scope>NUCLEOTIDE SEQUENCE [LARGE SCALE GENOMIC DNA]</scope>
    <source>
        <strain evidence="1 2">MK-D1</strain>
    </source>
</reference>
<keyword evidence="2" id="KW-1185">Reference proteome</keyword>
<evidence type="ECO:0000313" key="1">
    <source>
        <dbReference type="EMBL" id="QEE15738.1"/>
    </source>
</evidence>
<evidence type="ECO:0000313" key="2">
    <source>
        <dbReference type="Proteomes" id="UP000321408"/>
    </source>
</evidence>
<dbReference type="AlphaFoldDB" id="A0A5B9D8Z3"/>
<dbReference type="EMBL" id="CP042905">
    <property type="protein sequence ID" value="QEE15738.1"/>
    <property type="molecule type" value="Genomic_DNA"/>
</dbReference>
<accession>A0A5B9D8Z3</accession>
<protein>
    <submittedName>
        <fullName evidence="1">Uncharacterized protein</fullName>
    </submittedName>
</protein>
<dbReference type="SUPFAM" id="SSF46785">
    <property type="entry name" value="Winged helix' DNA-binding domain"/>
    <property type="match status" value="1"/>
</dbReference>